<keyword evidence="4" id="KW-1185">Reference proteome</keyword>
<dbReference type="HOGENOM" id="CLU_168411_0_0_1"/>
<evidence type="ECO:0000256" key="1">
    <source>
        <dbReference type="SAM" id="Phobius"/>
    </source>
</evidence>
<dbReference type="KEGG" id="cal:CAALFM_C109550WA"/>
<evidence type="ECO:0000313" key="4">
    <source>
        <dbReference type="Proteomes" id="UP000000559"/>
    </source>
</evidence>
<dbReference type="VEuPathDB" id="FungiDB:C1_09550W_A"/>
<evidence type="ECO:0000313" key="2">
    <source>
        <dbReference type="CGD" id="CAL0000174614"/>
    </source>
</evidence>
<reference evidence="3 4" key="1">
    <citation type="journal article" date="2004" name="Proc. Natl. Acad. Sci. U.S.A.">
        <title>The diploid genome sequence of Candida albicans.</title>
        <authorList>
            <person name="Jones T."/>
            <person name="Federspiel N.A."/>
            <person name="Chibana H."/>
            <person name="Dungan J."/>
            <person name="Kalman S."/>
            <person name="Magee B.B."/>
            <person name="Newport G."/>
            <person name="Thorstenson Y.R."/>
            <person name="Agabian N."/>
            <person name="Magee P.T."/>
            <person name="Davis R.W."/>
            <person name="Scherer S."/>
        </authorList>
    </citation>
    <scope>NUCLEOTIDE SEQUENCE [LARGE SCALE GENOMIC DNA]</scope>
    <source>
        <strain evidence="4">SC5314 / ATCC MYA-2876</strain>
    </source>
</reference>
<dbReference type="OMA" id="WCSTIIV"/>
<feature type="transmembrane region" description="Helical" evidence="1">
    <location>
        <begin position="51"/>
        <end position="74"/>
    </location>
</feature>
<organism evidence="3 4">
    <name type="scientific">Candida albicans (strain SC5314 / ATCC MYA-2876)</name>
    <name type="common">Yeast</name>
    <dbReference type="NCBI Taxonomy" id="237561"/>
    <lineage>
        <taxon>Eukaryota</taxon>
        <taxon>Fungi</taxon>
        <taxon>Dikarya</taxon>
        <taxon>Ascomycota</taxon>
        <taxon>Saccharomycotina</taxon>
        <taxon>Pichiomycetes</taxon>
        <taxon>Debaryomycetaceae</taxon>
        <taxon>Candida/Lodderomyces clade</taxon>
        <taxon>Candida</taxon>
    </lineage>
</organism>
<keyword evidence="1" id="KW-0812">Transmembrane</keyword>
<accession>Q5APE6</accession>
<dbReference type="SMR" id="Q5APE6"/>
<dbReference type="GeneID" id="3634886"/>
<feature type="transmembrane region" description="Helical" evidence="1">
    <location>
        <begin position="26"/>
        <end position="44"/>
    </location>
</feature>
<reference evidence="3 4" key="3">
    <citation type="journal article" date="2013" name="Genome Biol.">
        <title>Assembly of a phased diploid Candida albicans genome facilitates allele-specific measurements and provides a simple model for repeat and indel structure.</title>
        <authorList>
            <person name="Muzzey D."/>
            <person name="Schwartz K."/>
            <person name="Weissman J.S."/>
            <person name="Sherlock G."/>
        </authorList>
    </citation>
    <scope>NUCLEOTIDE SEQUENCE [LARGE SCALE GENOMIC DNA]</scope>
    <source>
        <strain evidence="4">SC5314 / ATCC MYA-2876</strain>
    </source>
</reference>
<sequence>MIAFYFDDLQRWIYIHHHDVYLMKLFQSYFCIVFVLFYESLFFYPTWCSTIIVIIIIIIFYGGIGFHSFIHLIFHIHLSFYYVKVYRVFFIIITDLKYIQHFHVSHNFMAIHCSQKLQ</sequence>
<proteinExistence type="predicted"/>
<protein>
    <submittedName>
        <fullName evidence="3">Uncharacterized protein</fullName>
    </submittedName>
</protein>
<gene>
    <name evidence="3" type="ordered locus">CAALFM_C109550WA</name>
    <name evidence="2" type="ordered locus">orf19.12282</name>
</gene>
<dbReference type="AlphaFoldDB" id="Q5APE6"/>
<dbReference type="EMBL" id="CP017623">
    <property type="protein sequence ID" value="AOW26588.1"/>
    <property type="molecule type" value="Genomic_DNA"/>
</dbReference>
<reference evidence="3 4" key="2">
    <citation type="journal article" date="2007" name="Genome Biol.">
        <title>Assembly of the Candida albicans genome into sixteen supercontigs aligned on the eight chromosomes.</title>
        <authorList>
            <person name="van het Hoog M."/>
            <person name="Rast T.J."/>
            <person name="Martchenko M."/>
            <person name="Grindle S."/>
            <person name="Dignard D."/>
            <person name="Hogues H."/>
            <person name="Cuomo C."/>
            <person name="Berriman M."/>
            <person name="Scherer S."/>
            <person name="Magee B.B."/>
            <person name="Whiteway M."/>
            <person name="Chibana H."/>
            <person name="Nantel A."/>
            <person name="Magee P.T."/>
        </authorList>
    </citation>
    <scope>GENOME REANNOTATION</scope>
    <source>
        <strain evidence="4">SC5314 / ATCC MYA-2876</strain>
    </source>
</reference>
<dbReference type="RefSeq" id="XP_723505.1">
    <property type="nucleotide sequence ID" value="XM_718412.1"/>
</dbReference>
<evidence type="ECO:0000313" key="3">
    <source>
        <dbReference type="EMBL" id="AOW26588.1"/>
    </source>
</evidence>
<name>Q5APE6_CANAL</name>
<dbReference type="InParanoid" id="Q5APE6"/>
<keyword evidence="1" id="KW-1133">Transmembrane helix</keyword>
<dbReference type="CGD" id="CAL0000174614">
    <property type="gene designation" value="orf19.12282"/>
</dbReference>
<keyword evidence="1" id="KW-0472">Membrane</keyword>
<dbReference type="Proteomes" id="UP000000559">
    <property type="component" value="Chromosome 1"/>
</dbReference>